<name>A0ABD3TNI3_9LAMI</name>
<dbReference type="EMBL" id="JBJXBP010000003">
    <property type="protein sequence ID" value="KAL3837922.1"/>
    <property type="molecule type" value="Genomic_DNA"/>
</dbReference>
<dbReference type="InterPro" id="IPR005174">
    <property type="entry name" value="KIB1-4_b-propeller"/>
</dbReference>
<dbReference type="InterPro" id="IPR050942">
    <property type="entry name" value="F-box_BR-signaling"/>
</dbReference>
<feature type="domain" description="F-box" evidence="1">
    <location>
        <begin position="7"/>
        <end position="48"/>
    </location>
</feature>
<dbReference type="InterPro" id="IPR036047">
    <property type="entry name" value="F-box-like_dom_sf"/>
</dbReference>
<dbReference type="Pfam" id="PF03478">
    <property type="entry name" value="Beta-prop_KIB1-4"/>
    <property type="match status" value="1"/>
</dbReference>
<dbReference type="SMART" id="SM00256">
    <property type="entry name" value="FBOX"/>
    <property type="match status" value="1"/>
</dbReference>
<gene>
    <name evidence="2" type="ORF">ACJIZ3_022513</name>
</gene>
<accession>A0ABD3TNI3</accession>
<dbReference type="AlphaFoldDB" id="A0ABD3TNI3"/>
<sequence>MVDWATLPTDILVLIAERLEFFEDFIVFCVVCKSWRSVTSILGKSRTLPPRFPWVMLTDIAEKNYPKVTEDIDSRDLLVKEVEKNDHIEGMNKRRFFSFSTSKIYEFELPEATRKKCLGVSYGWLMTVGYDLQINLLHPFTRQQIAMPHMLSFNDQYNYDKDLKPQKFVDSFVIKAVMSSNPQNNCNEDCFILAIYGECSVLAFARPRDEIWTNIEVTSRSFDDVIYYKENFYAVDCHGDVFVCDINNENGPKATPIARTPNKFCDMFHKYLVESSGILLLVIRVGKGEYFGNENEKDIDRPFYYTVGFYIFKLEECHGERSSHNYPYKMTRVDSLGDKSLFVGYNASTSLPSSKYVRANCIYFSDDNLEPHSILPYGGGHDAGIFDVESGSITMHYASKFMSHLTPPIWFI</sequence>
<evidence type="ECO:0000313" key="2">
    <source>
        <dbReference type="EMBL" id="KAL3837922.1"/>
    </source>
</evidence>
<proteinExistence type="predicted"/>
<dbReference type="Pfam" id="PF00646">
    <property type="entry name" value="F-box"/>
    <property type="match status" value="1"/>
</dbReference>
<comment type="caution">
    <text evidence="2">The sequence shown here is derived from an EMBL/GenBank/DDBJ whole genome shotgun (WGS) entry which is preliminary data.</text>
</comment>
<organism evidence="2 3">
    <name type="scientific">Penstemon smallii</name>
    <dbReference type="NCBI Taxonomy" id="265156"/>
    <lineage>
        <taxon>Eukaryota</taxon>
        <taxon>Viridiplantae</taxon>
        <taxon>Streptophyta</taxon>
        <taxon>Embryophyta</taxon>
        <taxon>Tracheophyta</taxon>
        <taxon>Spermatophyta</taxon>
        <taxon>Magnoliopsida</taxon>
        <taxon>eudicotyledons</taxon>
        <taxon>Gunneridae</taxon>
        <taxon>Pentapetalae</taxon>
        <taxon>asterids</taxon>
        <taxon>lamiids</taxon>
        <taxon>Lamiales</taxon>
        <taxon>Plantaginaceae</taxon>
        <taxon>Cheloneae</taxon>
        <taxon>Penstemon</taxon>
    </lineage>
</organism>
<keyword evidence="3" id="KW-1185">Reference proteome</keyword>
<evidence type="ECO:0000313" key="3">
    <source>
        <dbReference type="Proteomes" id="UP001634393"/>
    </source>
</evidence>
<dbReference type="SUPFAM" id="SSF81383">
    <property type="entry name" value="F-box domain"/>
    <property type="match status" value="1"/>
</dbReference>
<evidence type="ECO:0000259" key="1">
    <source>
        <dbReference type="SMART" id="SM00256"/>
    </source>
</evidence>
<protein>
    <recommendedName>
        <fullName evidence="1">F-box domain-containing protein</fullName>
    </recommendedName>
</protein>
<dbReference type="InterPro" id="IPR001810">
    <property type="entry name" value="F-box_dom"/>
</dbReference>
<reference evidence="2 3" key="1">
    <citation type="submission" date="2024-12" db="EMBL/GenBank/DDBJ databases">
        <title>The unique morphological basis and parallel evolutionary history of personate flowers in Penstemon.</title>
        <authorList>
            <person name="Depatie T.H."/>
            <person name="Wessinger C.A."/>
        </authorList>
    </citation>
    <scope>NUCLEOTIDE SEQUENCE [LARGE SCALE GENOMIC DNA]</scope>
    <source>
        <strain evidence="2">WTNN_2</strain>
        <tissue evidence="2">Leaf</tissue>
    </source>
</reference>
<dbReference type="PANTHER" id="PTHR44259">
    <property type="entry name" value="OS07G0183000 PROTEIN-RELATED"/>
    <property type="match status" value="1"/>
</dbReference>
<dbReference type="Gene3D" id="1.20.1280.50">
    <property type="match status" value="1"/>
</dbReference>
<dbReference type="Proteomes" id="UP001634393">
    <property type="component" value="Unassembled WGS sequence"/>
</dbReference>
<dbReference type="PANTHER" id="PTHR44259:SF114">
    <property type="entry name" value="OS06G0707300 PROTEIN"/>
    <property type="match status" value="1"/>
</dbReference>